<dbReference type="AlphaFoldDB" id="A0A9W9Z528"/>
<evidence type="ECO:0000256" key="2">
    <source>
        <dbReference type="ARBA" id="ARBA00006656"/>
    </source>
</evidence>
<organism evidence="7 8">
    <name type="scientific">Desmophyllum pertusum</name>
    <dbReference type="NCBI Taxonomy" id="174260"/>
    <lineage>
        <taxon>Eukaryota</taxon>
        <taxon>Metazoa</taxon>
        <taxon>Cnidaria</taxon>
        <taxon>Anthozoa</taxon>
        <taxon>Hexacorallia</taxon>
        <taxon>Scleractinia</taxon>
        <taxon>Caryophylliina</taxon>
        <taxon>Caryophylliidae</taxon>
        <taxon>Desmophyllum</taxon>
    </lineage>
</organism>
<gene>
    <name evidence="7" type="primary">BMP2_1</name>
    <name evidence="7" type="ORF">OS493_009238</name>
</gene>
<keyword evidence="5" id="KW-1015">Disulfide bond</keyword>
<evidence type="ECO:0000256" key="4">
    <source>
        <dbReference type="ARBA" id="ARBA00023030"/>
    </source>
</evidence>
<dbReference type="InterPro" id="IPR015615">
    <property type="entry name" value="TGF-beta-rel"/>
</dbReference>
<comment type="subcellular location">
    <subcellularLocation>
        <location evidence="1">Secreted</location>
    </subcellularLocation>
</comment>
<dbReference type="InterPro" id="IPR017948">
    <property type="entry name" value="TGFb_CS"/>
</dbReference>
<dbReference type="EMBL" id="MU826829">
    <property type="protein sequence ID" value="KAJ7373913.1"/>
    <property type="molecule type" value="Genomic_DNA"/>
</dbReference>
<protein>
    <submittedName>
        <fullName evidence="7">Bone morphogenetic protein 2</fullName>
    </submittedName>
</protein>
<evidence type="ECO:0000256" key="3">
    <source>
        <dbReference type="ARBA" id="ARBA00022525"/>
    </source>
</evidence>
<evidence type="ECO:0000313" key="7">
    <source>
        <dbReference type="EMBL" id="KAJ7373913.1"/>
    </source>
</evidence>
<dbReference type="Gene3D" id="2.10.90.10">
    <property type="entry name" value="Cystine-knot cytokines"/>
    <property type="match status" value="1"/>
</dbReference>
<accession>A0A9W9Z528</accession>
<evidence type="ECO:0000313" key="8">
    <source>
        <dbReference type="Proteomes" id="UP001163046"/>
    </source>
</evidence>
<feature type="domain" description="TGF-beta family profile" evidence="6">
    <location>
        <begin position="182"/>
        <end position="236"/>
    </location>
</feature>
<keyword evidence="3" id="KW-0964">Secreted</keyword>
<dbReference type="SUPFAM" id="SSF57501">
    <property type="entry name" value="Cystine-knot cytokines"/>
    <property type="match status" value="1"/>
</dbReference>
<comment type="caution">
    <text evidence="7">The sequence shown here is derived from an EMBL/GenBank/DDBJ whole genome shotgun (WGS) entry which is preliminary data.</text>
</comment>
<keyword evidence="4" id="KW-0339">Growth factor</keyword>
<dbReference type="Proteomes" id="UP001163046">
    <property type="component" value="Unassembled WGS sequence"/>
</dbReference>
<evidence type="ECO:0000256" key="5">
    <source>
        <dbReference type="ARBA" id="ARBA00023157"/>
    </source>
</evidence>
<dbReference type="PROSITE" id="PS51362">
    <property type="entry name" value="TGF_BETA_2"/>
    <property type="match status" value="1"/>
</dbReference>
<dbReference type="InterPro" id="IPR029034">
    <property type="entry name" value="Cystine-knot_cytokine"/>
</dbReference>
<evidence type="ECO:0000256" key="1">
    <source>
        <dbReference type="ARBA" id="ARBA00004613"/>
    </source>
</evidence>
<dbReference type="GO" id="GO:0008083">
    <property type="term" value="F:growth factor activity"/>
    <property type="evidence" value="ECO:0007669"/>
    <property type="project" value="UniProtKB-KW"/>
</dbReference>
<reference evidence="7" key="1">
    <citation type="submission" date="2023-01" db="EMBL/GenBank/DDBJ databases">
        <title>Genome assembly of the deep-sea coral Lophelia pertusa.</title>
        <authorList>
            <person name="Herrera S."/>
            <person name="Cordes E."/>
        </authorList>
    </citation>
    <scope>NUCLEOTIDE SEQUENCE</scope>
    <source>
        <strain evidence="7">USNM1676648</strain>
        <tissue evidence="7">Polyp</tissue>
    </source>
</reference>
<sequence>MEMFQSSTEDDGTLKDNARPGTIHYFIGQAIPVYNGVFFNLDASDIDIDDPILLAEIRVMVERIGPQPPLPWNGNLVLFDRFNQRPVQSVMIQGGGARSVVFPVRPLVKRWINSPRLNRGVHIGLQSNQPEDELSLKVMVDSTGSARDYKPLLVVKTQSKPQKIDTLLPWTSHIQWAHLQKRKSRHYRAIRDEGTCSRRPMRVEFGKTMRWKDVIVPKFYEAYRCGGECKFPLDRR</sequence>
<dbReference type="OrthoDB" id="5987191at2759"/>
<keyword evidence="8" id="KW-1185">Reference proteome</keyword>
<dbReference type="GO" id="GO:0005125">
    <property type="term" value="F:cytokine activity"/>
    <property type="evidence" value="ECO:0007669"/>
    <property type="project" value="TreeGrafter"/>
</dbReference>
<evidence type="ECO:0000259" key="6">
    <source>
        <dbReference type="PROSITE" id="PS51362"/>
    </source>
</evidence>
<comment type="similarity">
    <text evidence="2">Belongs to the TGF-beta family.</text>
</comment>
<dbReference type="PANTHER" id="PTHR11848">
    <property type="entry name" value="TGF-BETA FAMILY"/>
    <property type="match status" value="1"/>
</dbReference>
<dbReference type="GO" id="GO:0005615">
    <property type="term" value="C:extracellular space"/>
    <property type="evidence" value="ECO:0007669"/>
    <property type="project" value="TreeGrafter"/>
</dbReference>
<dbReference type="PROSITE" id="PS00250">
    <property type="entry name" value="TGF_BETA_1"/>
    <property type="match status" value="1"/>
</dbReference>
<name>A0A9W9Z528_9CNID</name>
<dbReference type="InterPro" id="IPR001839">
    <property type="entry name" value="TGF-b_C"/>
</dbReference>
<proteinExistence type="inferred from homology"/>